<dbReference type="RefSeq" id="WP_269126636.1">
    <property type="nucleotide sequence ID" value="NZ_JAPUBN010000019.1"/>
</dbReference>
<dbReference type="Gene3D" id="3.40.190.10">
    <property type="entry name" value="Periplasmic binding protein-like II"/>
    <property type="match status" value="1"/>
</dbReference>
<sequence>MKNIAFLLITFNLWITSLGVQAASLSMAFDADPVSLDPHEQLSEATLQLSHLVFDPLLRRNQSGIFEPRLASHWEQINPLTLRVYLREGVRFHSGNMLSADDIIFTILRLKRSPDFRAMFNAIAGVKKIDALTVDISMHQQTPLILNILTYVFPMDSAFYKGRDAIVKFGETFASKNMSGTGPYILTQREPGVELIFKRFHKYWDHESKGNVDTIKFTPIRSDSTRLAALLSGDVDFIHPISPIDIPRIKRSPDIKFVSMPSTRILLLHMNQARRIEFRDQRVREAINLAINQSLIVEKILKGFGKAAGQLSVEQFSGHVKEIKPKYNLEKAKQLMKNAGYGEGFRISMMAPNNRYVNDEKISQAVVAMLAKINISVELKTLPKAQYFQEFDNRSADLMMIGWQSDTNDSNNLFEFLIACTDQNTGLGAYNASSYCNAKIDDRIRAANIEMNAERRTQLLQEIEIILEEESAIVPLLWQSLSWGAKQNFKIENIVNERNFPYLGDLVVE</sequence>
<dbReference type="Pfam" id="PF00496">
    <property type="entry name" value="SBP_bac_5"/>
    <property type="match status" value="1"/>
</dbReference>
<evidence type="ECO:0000256" key="3">
    <source>
        <dbReference type="ARBA" id="ARBA00022729"/>
    </source>
</evidence>
<evidence type="ECO:0000256" key="2">
    <source>
        <dbReference type="ARBA" id="ARBA00022448"/>
    </source>
</evidence>
<dbReference type="PANTHER" id="PTHR30290">
    <property type="entry name" value="PERIPLASMIC BINDING COMPONENT OF ABC TRANSPORTER"/>
    <property type="match status" value="1"/>
</dbReference>
<dbReference type="PANTHER" id="PTHR30290:SF9">
    <property type="entry name" value="OLIGOPEPTIDE-BINDING PROTEIN APPA"/>
    <property type="match status" value="1"/>
</dbReference>
<organism evidence="6 7">
    <name type="scientific">Marinomonas phaeophyticola</name>
    <dbReference type="NCBI Taxonomy" id="3004091"/>
    <lineage>
        <taxon>Bacteria</taxon>
        <taxon>Pseudomonadati</taxon>
        <taxon>Pseudomonadota</taxon>
        <taxon>Gammaproteobacteria</taxon>
        <taxon>Oceanospirillales</taxon>
        <taxon>Oceanospirillaceae</taxon>
        <taxon>Marinomonas</taxon>
    </lineage>
</organism>
<dbReference type="Proteomes" id="UP001149719">
    <property type="component" value="Unassembled WGS sequence"/>
</dbReference>
<feature type="chain" id="PRO_5045603717" evidence="4">
    <location>
        <begin position="23"/>
        <end position="509"/>
    </location>
</feature>
<evidence type="ECO:0000313" key="7">
    <source>
        <dbReference type="Proteomes" id="UP001149719"/>
    </source>
</evidence>
<accession>A0ABT4JY90</accession>
<name>A0ABT4JY90_9GAMM</name>
<evidence type="ECO:0000259" key="5">
    <source>
        <dbReference type="Pfam" id="PF00496"/>
    </source>
</evidence>
<dbReference type="EMBL" id="JAPUBN010000019">
    <property type="protein sequence ID" value="MCZ2722748.1"/>
    <property type="molecule type" value="Genomic_DNA"/>
</dbReference>
<dbReference type="SUPFAM" id="SSF53850">
    <property type="entry name" value="Periplasmic binding protein-like II"/>
    <property type="match status" value="1"/>
</dbReference>
<dbReference type="Gene3D" id="3.10.105.10">
    <property type="entry name" value="Dipeptide-binding Protein, Domain 3"/>
    <property type="match status" value="1"/>
</dbReference>
<reference evidence="6" key="1">
    <citation type="submission" date="2022-12" db="EMBL/GenBank/DDBJ databases">
        <title>Marinomonas 15G1-11 sp. nov, isolated from marine algae.</title>
        <authorList>
            <person name="Butt M."/>
            <person name="Choi D.G."/>
            <person name="Kim J.M."/>
            <person name="Lee J.K."/>
            <person name="Baek J.H."/>
            <person name="Jeon C.O."/>
        </authorList>
    </citation>
    <scope>NUCLEOTIDE SEQUENCE</scope>
    <source>
        <strain evidence="6">15G1-11</strain>
    </source>
</reference>
<comment type="similarity">
    <text evidence="1">Belongs to the bacterial solute-binding protein 5 family.</text>
</comment>
<dbReference type="InterPro" id="IPR030678">
    <property type="entry name" value="Peptide/Ni-bd"/>
</dbReference>
<dbReference type="InterPro" id="IPR000914">
    <property type="entry name" value="SBP_5_dom"/>
</dbReference>
<evidence type="ECO:0000313" key="6">
    <source>
        <dbReference type="EMBL" id="MCZ2722748.1"/>
    </source>
</evidence>
<keyword evidence="2" id="KW-0813">Transport</keyword>
<keyword evidence="7" id="KW-1185">Reference proteome</keyword>
<keyword evidence="3 4" id="KW-0732">Signal</keyword>
<dbReference type="InterPro" id="IPR039424">
    <property type="entry name" value="SBP_5"/>
</dbReference>
<feature type="domain" description="Solute-binding protein family 5" evidence="5">
    <location>
        <begin position="67"/>
        <end position="424"/>
    </location>
</feature>
<evidence type="ECO:0000256" key="1">
    <source>
        <dbReference type="ARBA" id="ARBA00005695"/>
    </source>
</evidence>
<gene>
    <name evidence="6" type="ORF">O1D97_14295</name>
</gene>
<dbReference type="CDD" id="cd08498">
    <property type="entry name" value="PBP2_NikA_DppA_OppA_like_2"/>
    <property type="match status" value="1"/>
</dbReference>
<feature type="signal peptide" evidence="4">
    <location>
        <begin position="1"/>
        <end position="22"/>
    </location>
</feature>
<protein>
    <submittedName>
        <fullName evidence="6">ABC transporter substrate-binding protein</fullName>
    </submittedName>
</protein>
<dbReference type="PIRSF" id="PIRSF002741">
    <property type="entry name" value="MppA"/>
    <property type="match status" value="1"/>
</dbReference>
<proteinExistence type="inferred from homology"/>
<dbReference type="Gene3D" id="3.90.76.10">
    <property type="entry name" value="Dipeptide-binding Protein, Domain 1"/>
    <property type="match status" value="1"/>
</dbReference>
<evidence type="ECO:0000256" key="4">
    <source>
        <dbReference type="SAM" id="SignalP"/>
    </source>
</evidence>
<comment type="caution">
    <text evidence="6">The sequence shown here is derived from an EMBL/GenBank/DDBJ whole genome shotgun (WGS) entry which is preliminary data.</text>
</comment>